<accession>A2X9P4</accession>
<dbReference type="Gramene" id="BGIOSGA009066-TA">
    <property type="protein sequence ID" value="BGIOSGA009066-PA"/>
    <property type="gene ID" value="BGIOSGA009066"/>
</dbReference>
<protein>
    <submittedName>
        <fullName evidence="2">Uncharacterized protein</fullName>
    </submittedName>
</protein>
<evidence type="ECO:0000313" key="2">
    <source>
        <dbReference type="EMBL" id="EAY87554.1"/>
    </source>
</evidence>
<reference evidence="2 3" key="1">
    <citation type="journal article" date="2005" name="PLoS Biol.">
        <title>The genomes of Oryza sativa: a history of duplications.</title>
        <authorList>
            <person name="Yu J."/>
            <person name="Wang J."/>
            <person name="Lin W."/>
            <person name="Li S."/>
            <person name="Li H."/>
            <person name="Zhou J."/>
            <person name="Ni P."/>
            <person name="Dong W."/>
            <person name="Hu S."/>
            <person name="Zeng C."/>
            <person name="Zhang J."/>
            <person name="Zhang Y."/>
            <person name="Li R."/>
            <person name="Xu Z."/>
            <person name="Li S."/>
            <person name="Li X."/>
            <person name="Zheng H."/>
            <person name="Cong L."/>
            <person name="Lin L."/>
            <person name="Yin J."/>
            <person name="Geng J."/>
            <person name="Li G."/>
            <person name="Shi J."/>
            <person name="Liu J."/>
            <person name="Lv H."/>
            <person name="Li J."/>
            <person name="Wang J."/>
            <person name="Deng Y."/>
            <person name="Ran L."/>
            <person name="Shi X."/>
            <person name="Wang X."/>
            <person name="Wu Q."/>
            <person name="Li C."/>
            <person name="Ren X."/>
            <person name="Wang J."/>
            <person name="Wang X."/>
            <person name="Li D."/>
            <person name="Liu D."/>
            <person name="Zhang X."/>
            <person name="Ji Z."/>
            <person name="Zhao W."/>
            <person name="Sun Y."/>
            <person name="Zhang Z."/>
            <person name="Bao J."/>
            <person name="Han Y."/>
            <person name="Dong L."/>
            <person name="Ji J."/>
            <person name="Chen P."/>
            <person name="Wu S."/>
            <person name="Liu J."/>
            <person name="Xiao Y."/>
            <person name="Bu D."/>
            <person name="Tan J."/>
            <person name="Yang L."/>
            <person name="Ye C."/>
            <person name="Zhang J."/>
            <person name="Xu J."/>
            <person name="Zhou Y."/>
            <person name="Yu Y."/>
            <person name="Zhang B."/>
            <person name="Zhuang S."/>
            <person name="Wei H."/>
            <person name="Liu B."/>
            <person name="Lei M."/>
            <person name="Yu H."/>
            <person name="Li Y."/>
            <person name="Xu H."/>
            <person name="Wei S."/>
            <person name="He X."/>
            <person name="Fang L."/>
            <person name="Zhang Z."/>
            <person name="Zhang Y."/>
            <person name="Huang X."/>
            <person name="Su Z."/>
            <person name="Tong W."/>
            <person name="Li J."/>
            <person name="Tong Z."/>
            <person name="Li S."/>
            <person name="Ye J."/>
            <person name="Wang L."/>
            <person name="Fang L."/>
            <person name="Lei T."/>
            <person name="Chen C."/>
            <person name="Chen H."/>
            <person name="Xu Z."/>
            <person name="Li H."/>
            <person name="Huang H."/>
            <person name="Zhang F."/>
            <person name="Xu H."/>
            <person name="Li N."/>
            <person name="Zhao C."/>
            <person name="Li S."/>
            <person name="Dong L."/>
            <person name="Huang Y."/>
            <person name="Li L."/>
            <person name="Xi Y."/>
            <person name="Qi Q."/>
            <person name="Li W."/>
            <person name="Zhang B."/>
            <person name="Hu W."/>
            <person name="Zhang Y."/>
            <person name="Tian X."/>
            <person name="Jiao Y."/>
            <person name="Liang X."/>
            <person name="Jin J."/>
            <person name="Gao L."/>
            <person name="Zheng W."/>
            <person name="Hao B."/>
            <person name="Liu S."/>
            <person name="Wang W."/>
            <person name="Yuan L."/>
            <person name="Cao M."/>
            <person name="McDermott J."/>
            <person name="Samudrala R."/>
            <person name="Wang J."/>
            <person name="Wong G.K."/>
            <person name="Yang H."/>
        </authorList>
    </citation>
    <scope>NUCLEOTIDE SEQUENCE [LARGE SCALE GENOMIC DNA]</scope>
    <source>
        <strain evidence="3">cv. 93-11</strain>
    </source>
</reference>
<organism evidence="2 3">
    <name type="scientific">Oryza sativa subsp. indica</name>
    <name type="common">Rice</name>
    <dbReference type="NCBI Taxonomy" id="39946"/>
    <lineage>
        <taxon>Eukaryota</taxon>
        <taxon>Viridiplantae</taxon>
        <taxon>Streptophyta</taxon>
        <taxon>Embryophyta</taxon>
        <taxon>Tracheophyta</taxon>
        <taxon>Spermatophyta</taxon>
        <taxon>Magnoliopsida</taxon>
        <taxon>Liliopsida</taxon>
        <taxon>Poales</taxon>
        <taxon>Poaceae</taxon>
        <taxon>BOP clade</taxon>
        <taxon>Oryzoideae</taxon>
        <taxon>Oryzeae</taxon>
        <taxon>Oryzinae</taxon>
        <taxon>Oryza</taxon>
        <taxon>Oryza sativa</taxon>
    </lineage>
</organism>
<dbReference type="AlphaFoldDB" id="A2X9P4"/>
<dbReference type="Proteomes" id="UP000007015">
    <property type="component" value="Chromosome 2"/>
</dbReference>
<feature type="compositionally biased region" description="Basic residues" evidence="1">
    <location>
        <begin position="1"/>
        <end position="10"/>
    </location>
</feature>
<dbReference type="EMBL" id="CM000127">
    <property type="protein sequence ID" value="EAY87554.1"/>
    <property type="molecule type" value="Genomic_DNA"/>
</dbReference>
<dbReference type="HOGENOM" id="CLU_2268234_0_0_1"/>
<evidence type="ECO:0000256" key="1">
    <source>
        <dbReference type="SAM" id="MobiDB-lite"/>
    </source>
</evidence>
<proteinExistence type="predicted"/>
<feature type="region of interest" description="Disordered" evidence="1">
    <location>
        <begin position="1"/>
        <end position="36"/>
    </location>
</feature>
<name>A2X9P4_ORYSI</name>
<keyword evidence="3" id="KW-1185">Reference proteome</keyword>
<sequence length="103" mass="11518">MALRRHCRLKREREREHAASPPHHRVGEDRPNPIAGYATSMTTTMEMSEATTNVLSATYWMLSDPVQHQCHKPSLIEHPVSQTVTQQCGSPGHCGEQGEQETG</sequence>
<evidence type="ECO:0000313" key="3">
    <source>
        <dbReference type="Proteomes" id="UP000007015"/>
    </source>
</evidence>
<gene>
    <name evidence="2" type="ORF">OsI_08965</name>
</gene>